<dbReference type="Proteomes" id="UP001333110">
    <property type="component" value="Unassembled WGS sequence"/>
</dbReference>
<sequence>MNQQCAAAATKANRILGCIRRSITSRDGDVITSLCSALVRLHLEYCPQFWSPQFKKDVGRLERVQRRAMQMIKGLQNLPSEERLKQLHLFSLEKRRLRGPHHSIPILKGQLQRGWRHSIPILKRQLQRGWMVFQVRLDRMLDNLI</sequence>
<dbReference type="AlphaFoldDB" id="A0AAN7NGV4"/>
<organism evidence="1 2">
    <name type="scientific">Mycteria americana</name>
    <name type="common">Wood stork</name>
    <dbReference type="NCBI Taxonomy" id="33587"/>
    <lineage>
        <taxon>Eukaryota</taxon>
        <taxon>Metazoa</taxon>
        <taxon>Chordata</taxon>
        <taxon>Craniata</taxon>
        <taxon>Vertebrata</taxon>
        <taxon>Euteleostomi</taxon>
        <taxon>Archelosauria</taxon>
        <taxon>Archosauria</taxon>
        <taxon>Dinosauria</taxon>
        <taxon>Saurischia</taxon>
        <taxon>Theropoda</taxon>
        <taxon>Coelurosauria</taxon>
        <taxon>Aves</taxon>
        <taxon>Neognathae</taxon>
        <taxon>Neoaves</taxon>
        <taxon>Aequornithes</taxon>
        <taxon>Ciconiiformes</taxon>
        <taxon>Ciconiidae</taxon>
        <taxon>Mycteria</taxon>
    </lineage>
</organism>
<gene>
    <name evidence="1" type="ORF">QYF61_005209</name>
</gene>
<dbReference type="PANTHER" id="PTHR33332">
    <property type="entry name" value="REVERSE TRANSCRIPTASE DOMAIN-CONTAINING PROTEIN"/>
    <property type="match status" value="1"/>
</dbReference>
<comment type="caution">
    <text evidence="1">The sequence shown here is derived from an EMBL/GenBank/DDBJ whole genome shotgun (WGS) entry which is preliminary data.</text>
</comment>
<evidence type="ECO:0000313" key="1">
    <source>
        <dbReference type="EMBL" id="KAK4815647.1"/>
    </source>
</evidence>
<proteinExistence type="predicted"/>
<name>A0AAN7NGV4_MYCAM</name>
<reference evidence="1 2" key="1">
    <citation type="journal article" date="2023" name="J. Hered.">
        <title>Chromosome-level genome of the wood stork (Mycteria americana) provides insight into avian chromosome evolution.</title>
        <authorList>
            <person name="Flamio R. Jr."/>
            <person name="Ramstad K.M."/>
        </authorList>
    </citation>
    <scope>NUCLEOTIDE SEQUENCE [LARGE SCALE GENOMIC DNA]</scope>
    <source>
        <strain evidence="1">JAX WOST 10</strain>
    </source>
</reference>
<accession>A0AAN7NGV4</accession>
<keyword evidence="2" id="KW-1185">Reference proteome</keyword>
<dbReference type="EMBL" id="JAUNZN010000009">
    <property type="protein sequence ID" value="KAK4815647.1"/>
    <property type="molecule type" value="Genomic_DNA"/>
</dbReference>
<protein>
    <submittedName>
        <fullName evidence="1">Uncharacterized protein</fullName>
    </submittedName>
</protein>
<evidence type="ECO:0000313" key="2">
    <source>
        <dbReference type="Proteomes" id="UP001333110"/>
    </source>
</evidence>